<dbReference type="EMBL" id="VNJI01000010">
    <property type="protein sequence ID" value="TVY10045.1"/>
    <property type="molecule type" value="Genomic_DNA"/>
</dbReference>
<dbReference type="SMART" id="SM00304">
    <property type="entry name" value="HAMP"/>
    <property type="match status" value="1"/>
</dbReference>
<reference evidence="10 11" key="1">
    <citation type="submission" date="2019-07" db="EMBL/GenBank/DDBJ databases">
        <authorList>
            <person name="Kim J."/>
        </authorList>
    </citation>
    <scope>NUCLEOTIDE SEQUENCE [LARGE SCALE GENOMIC DNA]</scope>
    <source>
        <strain evidence="10 11">JC52</strain>
    </source>
</reference>
<dbReference type="GO" id="GO:0005886">
    <property type="term" value="C:plasma membrane"/>
    <property type="evidence" value="ECO:0007669"/>
    <property type="project" value="UniProtKB-SubCell"/>
</dbReference>
<dbReference type="InterPro" id="IPR003660">
    <property type="entry name" value="HAMP_dom"/>
</dbReference>
<evidence type="ECO:0000313" key="10">
    <source>
        <dbReference type="EMBL" id="TVY10045.1"/>
    </source>
</evidence>
<sequence length="346" mass="36854">MTSGDVESAAQLIDLQQAAYEKAVSSLQKWTDYNIKGTQKDADKSAAANTTGKSLAIGLTLTAATLAITFAVLFSNYFIRTILAISSVVEKAANGDLRELVVIKTKDELGQFADAFNQMIVKLRDLIGDISLASQNVAAAAEEISATTEEIAGGNAIQASEAQNITDMFQYLRRASDSVVASADRAADMSRKTHQGAEEGERMIQASTRSMGQLSQQMSLLEKDSNKIGEIIGVINDIADQTNLLALNAAIEAARAGEQGRGFAVVADEVRKLAERSGDATKEIASIIQGMQNNTRDSVKAVEAAAGLSNKTGQAFVQIIRMVNETAEQVESITVESQVSPINRSM</sequence>
<keyword evidence="2" id="KW-1003">Cell membrane</keyword>
<evidence type="ECO:0000256" key="2">
    <source>
        <dbReference type="ARBA" id="ARBA00022475"/>
    </source>
</evidence>
<comment type="caution">
    <text evidence="10">The sequence shown here is derived from an EMBL/GenBank/DDBJ whole genome shotgun (WGS) entry which is preliminary data.</text>
</comment>
<evidence type="ECO:0000259" key="8">
    <source>
        <dbReference type="PROSITE" id="PS50111"/>
    </source>
</evidence>
<gene>
    <name evidence="10" type="ORF">FPZ49_09980</name>
</gene>
<dbReference type="SUPFAM" id="SSF58104">
    <property type="entry name" value="Methyl-accepting chemotaxis protein (MCP) signaling domain"/>
    <property type="match status" value="1"/>
</dbReference>
<dbReference type="PROSITE" id="PS50111">
    <property type="entry name" value="CHEMOTAXIS_TRANSDUC_2"/>
    <property type="match status" value="1"/>
</dbReference>
<keyword evidence="4 6" id="KW-0807">Transducer</keyword>
<feature type="domain" description="HAMP" evidence="9">
    <location>
        <begin position="76"/>
        <end position="128"/>
    </location>
</feature>
<proteinExistence type="inferred from homology"/>
<comment type="similarity">
    <text evidence="5">Belongs to the methyl-accepting chemotaxis (MCP) protein family.</text>
</comment>
<dbReference type="SMART" id="SM00283">
    <property type="entry name" value="MA"/>
    <property type="match status" value="1"/>
</dbReference>
<feature type="domain" description="Methyl-accepting transducer" evidence="8">
    <location>
        <begin position="133"/>
        <end position="346"/>
    </location>
</feature>
<evidence type="ECO:0000259" key="9">
    <source>
        <dbReference type="PROSITE" id="PS50885"/>
    </source>
</evidence>
<dbReference type="Proteomes" id="UP000317036">
    <property type="component" value="Unassembled WGS sequence"/>
</dbReference>
<protein>
    <submittedName>
        <fullName evidence="10">Methyl-accepting chemotaxis protein</fullName>
    </submittedName>
</protein>
<dbReference type="InterPro" id="IPR004089">
    <property type="entry name" value="MCPsignal_dom"/>
</dbReference>
<dbReference type="PANTHER" id="PTHR32089:SF112">
    <property type="entry name" value="LYSOZYME-LIKE PROTEIN-RELATED"/>
    <property type="match status" value="1"/>
</dbReference>
<name>A0A559KD47_9BACL</name>
<dbReference type="PANTHER" id="PTHR32089">
    <property type="entry name" value="METHYL-ACCEPTING CHEMOTAXIS PROTEIN MCPB"/>
    <property type="match status" value="1"/>
</dbReference>
<evidence type="ECO:0000256" key="5">
    <source>
        <dbReference type="ARBA" id="ARBA00029447"/>
    </source>
</evidence>
<evidence type="ECO:0000256" key="6">
    <source>
        <dbReference type="PROSITE-ProRule" id="PRU00284"/>
    </source>
</evidence>
<dbReference type="PROSITE" id="PS50885">
    <property type="entry name" value="HAMP"/>
    <property type="match status" value="1"/>
</dbReference>
<keyword evidence="11" id="KW-1185">Reference proteome</keyword>
<dbReference type="Gene3D" id="1.10.287.950">
    <property type="entry name" value="Methyl-accepting chemotaxis protein"/>
    <property type="match status" value="1"/>
</dbReference>
<keyword evidence="3 7" id="KW-0472">Membrane</keyword>
<keyword evidence="7" id="KW-0812">Transmembrane</keyword>
<comment type="subcellular location">
    <subcellularLocation>
        <location evidence="1">Cell membrane</location>
    </subcellularLocation>
</comment>
<dbReference type="OrthoDB" id="358716at2"/>
<dbReference type="Pfam" id="PF00672">
    <property type="entry name" value="HAMP"/>
    <property type="match status" value="1"/>
</dbReference>
<dbReference type="AlphaFoldDB" id="A0A559KD47"/>
<feature type="transmembrane region" description="Helical" evidence="7">
    <location>
        <begin position="55"/>
        <end position="79"/>
    </location>
</feature>
<evidence type="ECO:0000256" key="7">
    <source>
        <dbReference type="SAM" id="Phobius"/>
    </source>
</evidence>
<accession>A0A559KD47</accession>
<evidence type="ECO:0000256" key="4">
    <source>
        <dbReference type="ARBA" id="ARBA00023224"/>
    </source>
</evidence>
<keyword evidence="7" id="KW-1133">Transmembrane helix</keyword>
<evidence type="ECO:0000256" key="1">
    <source>
        <dbReference type="ARBA" id="ARBA00004236"/>
    </source>
</evidence>
<evidence type="ECO:0000256" key="3">
    <source>
        <dbReference type="ARBA" id="ARBA00023136"/>
    </source>
</evidence>
<dbReference type="GO" id="GO:0007165">
    <property type="term" value="P:signal transduction"/>
    <property type="evidence" value="ECO:0007669"/>
    <property type="project" value="UniProtKB-KW"/>
</dbReference>
<dbReference type="Pfam" id="PF00015">
    <property type="entry name" value="MCPsignal"/>
    <property type="match status" value="1"/>
</dbReference>
<evidence type="ECO:0000313" key="11">
    <source>
        <dbReference type="Proteomes" id="UP000317036"/>
    </source>
</evidence>
<dbReference type="CDD" id="cd06225">
    <property type="entry name" value="HAMP"/>
    <property type="match status" value="1"/>
</dbReference>
<organism evidence="10 11">
    <name type="scientific">Paenibacillus cremeus</name>
    <dbReference type="NCBI Taxonomy" id="2163881"/>
    <lineage>
        <taxon>Bacteria</taxon>
        <taxon>Bacillati</taxon>
        <taxon>Bacillota</taxon>
        <taxon>Bacilli</taxon>
        <taxon>Bacillales</taxon>
        <taxon>Paenibacillaceae</taxon>
        <taxon>Paenibacillus</taxon>
    </lineage>
</organism>